<dbReference type="EMBL" id="VEPZ02000998">
    <property type="protein sequence ID" value="KAE8703574.1"/>
    <property type="molecule type" value="Genomic_DNA"/>
</dbReference>
<dbReference type="Gene3D" id="1.25.40.10">
    <property type="entry name" value="Tetratricopeptide repeat domain"/>
    <property type="match status" value="2"/>
</dbReference>
<evidence type="ECO:0000259" key="4">
    <source>
        <dbReference type="PROSITE" id="PS50828"/>
    </source>
</evidence>
<dbReference type="NCBIfam" id="TIGR00756">
    <property type="entry name" value="PPR"/>
    <property type="match status" value="1"/>
</dbReference>
<dbReference type="Pfam" id="PF01535">
    <property type="entry name" value="PPR"/>
    <property type="match status" value="4"/>
</dbReference>
<reference evidence="5" key="1">
    <citation type="submission" date="2019-09" db="EMBL/GenBank/DDBJ databases">
        <title>Draft genome information of white flower Hibiscus syriacus.</title>
        <authorList>
            <person name="Kim Y.-M."/>
        </authorList>
    </citation>
    <scope>NUCLEOTIDE SEQUENCE [LARGE SCALE GENOMIC DNA]</scope>
    <source>
        <strain evidence="5">YM2019G1</strain>
    </source>
</reference>
<dbReference type="InterPro" id="IPR002625">
    <property type="entry name" value="Smr_dom"/>
</dbReference>
<gene>
    <name evidence="5" type="ORF">F3Y22_tig00110467pilonHSYRG00078</name>
</gene>
<evidence type="ECO:0000256" key="3">
    <source>
        <dbReference type="PROSITE-ProRule" id="PRU00708"/>
    </source>
</evidence>
<proteinExistence type="inferred from homology"/>
<evidence type="ECO:0000313" key="6">
    <source>
        <dbReference type="Proteomes" id="UP000436088"/>
    </source>
</evidence>
<evidence type="ECO:0000256" key="1">
    <source>
        <dbReference type="ARBA" id="ARBA00007626"/>
    </source>
</evidence>
<dbReference type="GO" id="GO:0003729">
    <property type="term" value="F:mRNA binding"/>
    <property type="evidence" value="ECO:0007669"/>
    <property type="project" value="UniProtKB-ARBA"/>
</dbReference>
<dbReference type="Proteomes" id="UP000436088">
    <property type="component" value="Unassembled WGS sequence"/>
</dbReference>
<name>A0A6A3AG99_HIBSY</name>
<dbReference type="AlphaFoldDB" id="A0A6A3AG99"/>
<accession>A0A6A3AG99</accession>
<dbReference type="PANTHER" id="PTHR45717">
    <property type="entry name" value="OS12G0527900 PROTEIN"/>
    <property type="match status" value="1"/>
</dbReference>
<evidence type="ECO:0000256" key="2">
    <source>
        <dbReference type="ARBA" id="ARBA00022737"/>
    </source>
</evidence>
<dbReference type="PANTHER" id="PTHR45717:SF8">
    <property type="entry name" value="OS01G0301000 PROTEIN"/>
    <property type="match status" value="1"/>
</dbReference>
<dbReference type="InterPro" id="IPR002885">
    <property type="entry name" value="PPR_rpt"/>
</dbReference>
<organism evidence="5 6">
    <name type="scientific">Hibiscus syriacus</name>
    <name type="common">Rose of Sharon</name>
    <dbReference type="NCBI Taxonomy" id="106335"/>
    <lineage>
        <taxon>Eukaryota</taxon>
        <taxon>Viridiplantae</taxon>
        <taxon>Streptophyta</taxon>
        <taxon>Embryophyta</taxon>
        <taxon>Tracheophyta</taxon>
        <taxon>Spermatophyta</taxon>
        <taxon>Magnoliopsida</taxon>
        <taxon>eudicotyledons</taxon>
        <taxon>Gunneridae</taxon>
        <taxon>Pentapetalae</taxon>
        <taxon>rosids</taxon>
        <taxon>malvids</taxon>
        <taxon>Malvales</taxon>
        <taxon>Malvaceae</taxon>
        <taxon>Malvoideae</taxon>
        <taxon>Hibiscus</taxon>
    </lineage>
</organism>
<protein>
    <submittedName>
        <fullName evidence="5">Cyclophilin-like peptidyl-prolyl cis-trans isomerase family protein isoform 1</fullName>
    </submittedName>
</protein>
<dbReference type="PROSITE" id="PS51375">
    <property type="entry name" value="PPR"/>
    <property type="match status" value="1"/>
</dbReference>
<comment type="similarity">
    <text evidence="1">Belongs to the PPR family. P subfamily.</text>
</comment>
<keyword evidence="2" id="KW-0677">Repeat</keyword>
<dbReference type="InterPro" id="IPR011990">
    <property type="entry name" value="TPR-like_helical_dom_sf"/>
</dbReference>
<feature type="repeat" description="PPR" evidence="3">
    <location>
        <begin position="65"/>
        <end position="99"/>
    </location>
</feature>
<comment type="caution">
    <text evidence="5">The sequence shown here is derived from an EMBL/GenBank/DDBJ whole genome shotgun (WGS) entry which is preliminary data.</text>
</comment>
<dbReference type="GO" id="GO:0005739">
    <property type="term" value="C:mitochondrion"/>
    <property type="evidence" value="ECO:0007669"/>
    <property type="project" value="TreeGrafter"/>
</dbReference>
<sequence>MNFRRLISTGSCLAQNFLPSTSAKFTQTAVDAAAPVRRTLFSRLSVLGATGGTDFAITVVTMAKDRFTYNALLNSYCKNRMKDEALALFKKMDELKIIHRDLPLNSLIFLYLKLGQPEKVPELANEFKQRNIPRSSFTYNLLMQSYADLNYMEGVERVVEELSNDVEENTTWQTYTILSSIYVKAGQFQKAEAFLKNYETSFFHCSQHELSCYMIRSLAKLKDSEGLKKCFEEWESGCSSYDMRLVNSTIRCYLSEDMLEEAELVLDRAMKRSEGLFAPARECFMVYCLKKLRFDLALMHMEAAVSENGGWSPFPETTAAFFEYFINEGDVDAAGDFCEILRPGKVAPDMCAMLEEDGIQLSQDLQGWGKHSKVVGDGALKRAVDALLAGKGAPFQLAKCNLGRFISTGPVVAAWLRESGTLKLLVLHDDRTHPERTRFG</sequence>
<dbReference type="SUPFAM" id="SSF48452">
    <property type="entry name" value="TPR-like"/>
    <property type="match status" value="1"/>
</dbReference>
<feature type="domain" description="Smr" evidence="4">
    <location>
        <begin position="367"/>
        <end position="416"/>
    </location>
</feature>
<dbReference type="PROSITE" id="PS50828">
    <property type="entry name" value="SMR"/>
    <property type="match status" value="1"/>
</dbReference>
<evidence type="ECO:0000313" key="5">
    <source>
        <dbReference type="EMBL" id="KAE8703574.1"/>
    </source>
</evidence>
<dbReference type="GO" id="GO:0016853">
    <property type="term" value="F:isomerase activity"/>
    <property type="evidence" value="ECO:0007669"/>
    <property type="project" value="UniProtKB-KW"/>
</dbReference>
<keyword evidence="6" id="KW-1185">Reference proteome</keyword>